<dbReference type="InterPro" id="IPR007409">
    <property type="entry name" value="Restrct_endonuc_type1_HsdR_N"/>
</dbReference>
<dbReference type="Pfam" id="PF13643">
    <property type="entry name" value="DUF4145"/>
    <property type="match status" value="1"/>
</dbReference>
<dbReference type="GO" id="GO:0003677">
    <property type="term" value="F:DNA binding"/>
    <property type="evidence" value="ECO:0007669"/>
    <property type="project" value="UniProtKB-KW"/>
</dbReference>
<dbReference type="GO" id="GO:0009035">
    <property type="term" value="F:type I site-specific deoxyribonuclease activity"/>
    <property type="evidence" value="ECO:0007669"/>
    <property type="project" value="UniProtKB-EC"/>
</dbReference>
<evidence type="ECO:0000313" key="2">
    <source>
        <dbReference type="EMBL" id="CUN85008.1"/>
    </source>
</evidence>
<dbReference type="PANTHER" id="PTHR47396:SF1">
    <property type="entry name" value="ATP-DEPENDENT HELICASE IRC3-RELATED"/>
    <property type="match status" value="1"/>
</dbReference>
<dbReference type="PANTHER" id="PTHR47396">
    <property type="entry name" value="TYPE I RESTRICTION ENZYME ECOKI R PROTEIN"/>
    <property type="match status" value="1"/>
</dbReference>
<dbReference type="RefSeq" id="WP_055223725.1">
    <property type="nucleotide sequence ID" value="NZ_CYYW01000005.1"/>
</dbReference>
<dbReference type="SUPFAM" id="SSF52540">
    <property type="entry name" value="P-loop containing nucleoside triphosphate hydrolases"/>
    <property type="match status" value="2"/>
</dbReference>
<proteinExistence type="predicted"/>
<feature type="domain" description="Helicase ATP-binding" evidence="1">
    <location>
        <begin position="348"/>
        <end position="507"/>
    </location>
</feature>
<dbReference type="PROSITE" id="PS51192">
    <property type="entry name" value="HELICASE_ATP_BIND_1"/>
    <property type="match status" value="1"/>
</dbReference>
<dbReference type="GO" id="GO:0005524">
    <property type="term" value="F:ATP binding"/>
    <property type="evidence" value="ECO:0007669"/>
    <property type="project" value="UniProtKB-KW"/>
</dbReference>
<evidence type="ECO:0000313" key="3">
    <source>
        <dbReference type="Proteomes" id="UP000095384"/>
    </source>
</evidence>
<dbReference type="InterPro" id="IPR006935">
    <property type="entry name" value="Helicase/UvrB_N"/>
</dbReference>
<protein>
    <submittedName>
        <fullName evidence="2">Type-1 restriction enzyme R protein</fullName>
        <ecNumber evidence="2">3.1.21.3</ecNumber>
    </submittedName>
</protein>
<dbReference type="InterPro" id="IPR050742">
    <property type="entry name" value="Helicase_Restrict-Modif_Enz"/>
</dbReference>
<dbReference type="InterPro" id="IPR001650">
    <property type="entry name" value="Helicase_C-like"/>
</dbReference>
<dbReference type="GO" id="GO:0005829">
    <property type="term" value="C:cytosol"/>
    <property type="evidence" value="ECO:0007669"/>
    <property type="project" value="TreeGrafter"/>
</dbReference>
<dbReference type="CDD" id="cd18799">
    <property type="entry name" value="SF2_C_EcoAI-like"/>
    <property type="match status" value="1"/>
</dbReference>
<evidence type="ECO:0000259" key="1">
    <source>
        <dbReference type="PROSITE" id="PS51192"/>
    </source>
</evidence>
<dbReference type="Gene3D" id="3.40.50.300">
    <property type="entry name" value="P-loop containing nucleotide triphosphate hydrolases"/>
    <property type="match status" value="2"/>
</dbReference>
<dbReference type="Proteomes" id="UP000095384">
    <property type="component" value="Unassembled WGS sequence"/>
</dbReference>
<dbReference type="Pfam" id="PF04851">
    <property type="entry name" value="ResIII"/>
    <property type="match status" value="1"/>
</dbReference>
<keyword evidence="2" id="KW-0378">Hydrolase</keyword>
<gene>
    <name evidence="2" type="primary">hsdR_1</name>
    <name evidence="2" type="ORF">ERS852417_01120</name>
</gene>
<dbReference type="SMART" id="SM00487">
    <property type="entry name" value="DEXDc"/>
    <property type="match status" value="1"/>
</dbReference>
<dbReference type="InterPro" id="IPR014001">
    <property type="entry name" value="Helicase_ATP-bd"/>
</dbReference>
<dbReference type="EMBL" id="CYYW01000005">
    <property type="protein sequence ID" value="CUN85008.1"/>
    <property type="molecule type" value="Genomic_DNA"/>
</dbReference>
<name>A0A174ABY9_9FIRM</name>
<dbReference type="InterPro" id="IPR025285">
    <property type="entry name" value="DUF4145"/>
</dbReference>
<sequence length="1101" mass="127122">MTNFDFLKQEPKFNSFSDVAIAAEKVLKIDKESSVINCRRAMEFAIKWMYSVDKSLEMPYQDNLMSLMSTEDFHDLVDDTLWKRLNLIRKIGNRAAHNGRKITEDEAILCLQNLFIFMDYVSYCYSDFYKERQYDVNLLNETYENPEVIKSSDTDVDLQALIAENKALKEALTAKRTEQQKTYIPKPLDLSEYKTRKIYIDSMLLDADWIEGQDWINEVELSGMPNKSEVGFADYVLYDDSHKPLAVVEAKRTCVDVAKGRQQAKLYADILEKKYRRRPVVFLTNGFETRIIDNQYPERKVAAIYSKRDLEKLFNLQKMKTSLRHISVDKNIAGRYYQEAAIKAACDAFDNRNRRKALLVMATGSGKTRTVIALCKVLLDAGWIRNILFLADRNSLVTQAKRNFVSLLPDLSCSNLVEEKDNYTAHCIFSTYQTMMNCIDSVRDDNGKFFTCGHFDLVICDEAHRSIYNKYRDIFNYFDAPLVGLTATPKDEIEKNTYEIFDLENGVPTYGYELAQAVKDGYLVDFVTVESKTKFIEEGIAYDELSDEDKAVYEDTFEFEDGKLPERIDSAALNTWVFNEDTIKQVLHVLMRDGLKVDYGQKIGKTIIFAKNHDHAEKILEVFNKQYPELSKNGQPFAKVIDNYMTYAQSAIDEFSDADKMPQIAISVDMLDTGIDVPEVLNLVFFKKVMSKAKFWQMIGRGTRLCPGLIDGEDKDKFYIFDFCGNFEFFRMNQGRPTANMIALQGAVFSLEFEITYKLQSIEYQMDRLIAYRNKLVDKMTGKVQELNRENFAVRQHLKYVDTYSVESNYQSITFEDTLMVRDELAPLIQPDGDEVSAIRFDALMYGMELAYLAGKGFGRHKSDLFKKVEGIASVANIPEIQVQSELINKILHTDYVDNAGIDEFEYIRVSLRNLMKYLPKGIIKYDTDFTDEILSTEWNESELENDELKNYKAKVEFYIRQHQDNIAIAKLKTNQPLTEVDIESLEQILWNELGSKDDYEKEYGHKPLGEFVREIVGLDMNAAKAAFSEFLNDTNLDSRQIYFVNQIVEYIVHNGIMKDLSVLKESPFTDRGSVVEIFTDMTLWMNIKKVIDQINANAVA</sequence>
<organism evidence="2 3">
    <name type="scientific">Agathobacter rectalis</name>
    <dbReference type="NCBI Taxonomy" id="39491"/>
    <lineage>
        <taxon>Bacteria</taxon>
        <taxon>Bacillati</taxon>
        <taxon>Bacillota</taxon>
        <taxon>Clostridia</taxon>
        <taxon>Lachnospirales</taxon>
        <taxon>Lachnospiraceae</taxon>
        <taxon>Agathobacter</taxon>
    </lineage>
</organism>
<dbReference type="InterPro" id="IPR013670">
    <property type="entry name" value="EcoEI_R_C_dom"/>
</dbReference>
<dbReference type="Pfam" id="PF00271">
    <property type="entry name" value="Helicase_C"/>
    <property type="match status" value="1"/>
</dbReference>
<dbReference type="EC" id="3.1.21.3" evidence="2"/>
<dbReference type="Pfam" id="PF04313">
    <property type="entry name" value="HSDR_N"/>
    <property type="match status" value="1"/>
</dbReference>
<dbReference type="AlphaFoldDB" id="A0A174ABY9"/>
<dbReference type="GO" id="GO:0009307">
    <property type="term" value="P:DNA restriction-modification system"/>
    <property type="evidence" value="ECO:0007669"/>
    <property type="project" value="UniProtKB-KW"/>
</dbReference>
<dbReference type="Pfam" id="PF08463">
    <property type="entry name" value="EcoEI_R_C"/>
    <property type="match status" value="1"/>
</dbReference>
<dbReference type="Gene3D" id="3.90.1570.30">
    <property type="match status" value="1"/>
</dbReference>
<accession>A0A174ABY9</accession>
<dbReference type="CDD" id="cd18032">
    <property type="entry name" value="DEXHc_RE_I_III_res"/>
    <property type="match status" value="1"/>
</dbReference>
<reference evidence="2 3" key="1">
    <citation type="submission" date="2015-09" db="EMBL/GenBank/DDBJ databases">
        <authorList>
            <consortium name="Pathogen Informatics"/>
        </authorList>
    </citation>
    <scope>NUCLEOTIDE SEQUENCE [LARGE SCALE GENOMIC DNA]</scope>
    <source>
        <strain evidence="2 3">2789STDY5608860</strain>
    </source>
</reference>
<dbReference type="InterPro" id="IPR027417">
    <property type="entry name" value="P-loop_NTPase"/>
</dbReference>